<feature type="compositionally biased region" description="Low complexity" evidence="2">
    <location>
        <begin position="180"/>
        <end position="193"/>
    </location>
</feature>
<dbReference type="RefSeq" id="WP_052500926.1">
    <property type="nucleotide sequence ID" value="NZ_FZPF01000004.1"/>
</dbReference>
<gene>
    <name evidence="3" type="ORF">jaqu_22710</name>
</gene>
<dbReference type="InterPro" id="IPR024930">
    <property type="entry name" value="Skp_dom_sf"/>
</dbReference>
<dbReference type="AlphaFoldDB" id="A0A0D1EGE9"/>
<reference evidence="3 4" key="1">
    <citation type="submission" date="2015-02" db="EMBL/GenBank/DDBJ databases">
        <title>Genome Sequence of Jannaschia aquimarina DSM28248, a member of the Roseobacter clade.</title>
        <authorList>
            <person name="Voget S."/>
            <person name="Daniel R."/>
        </authorList>
    </citation>
    <scope>NUCLEOTIDE SEQUENCE [LARGE SCALE GENOMIC DNA]</scope>
    <source>
        <strain evidence="3 4">GSW-M26</strain>
    </source>
</reference>
<comment type="caution">
    <text evidence="3">The sequence shown here is derived from an EMBL/GenBank/DDBJ whole genome shotgun (WGS) entry which is preliminary data.</text>
</comment>
<evidence type="ECO:0000256" key="2">
    <source>
        <dbReference type="SAM" id="MobiDB-lite"/>
    </source>
</evidence>
<keyword evidence="1" id="KW-0175">Coiled coil</keyword>
<name>A0A0D1EGE9_9RHOB</name>
<organism evidence="3 4">
    <name type="scientific">Jannaschia aquimarina</name>
    <dbReference type="NCBI Taxonomy" id="935700"/>
    <lineage>
        <taxon>Bacteria</taxon>
        <taxon>Pseudomonadati</taxon>
        <taxon>Pseudomonadota</taxon>
        <taxon>Alphaproteobacteria</taxon>
        <taxon>Rhodobacterales</taxon>
        <taxon>Roseobacteraceae</taxon>
        <taxon>Jannaschia</taxon>
    </lineage>
</organism>
<dbReference type="SUPFAM" id="SSF111384">
    <property type="entry name" value="OmpH-like"/>
    <property type="match status" value="1"/>
</dbReference>
<feature type="coiled-coil region" evidence="1">
    <location>
        <begin position="45"/>
        <end position="79"/>
    </location>
</feature>
<dbReference type="STRING" id="935700.jaqu_22710"/>
<feature type="region of interest" description="Disordered" evidence="2">
    <location>
        <begin position="167"/>
        <end position="193"/>
    </location>
</feature>
<proteinExistence type="predicted"/>
<dbReference type="InterPro" id="IPR005632">
    <property type="entry name" value="Chaperone_Skp"/>
</dbReference>
<dbReference type="GO" id="GO:0051082">
    <property type="term" value="F:unfolded protein binding"/>
    <property type="evidence" value="ECO:0007669"/>
    <property type="project" value="InterPro"/>
</dbReference>
<keyword evidence="4" id="KW-1185">Reference proteome</keyword>
<dbReference type="Gene3D" id="3.30.910.20">
    <property type="entry name" value="Skp domain"/>
    <property type="match status" value="1"/>
</dbReference>
<evidence type="ECO:0000256" key="1">
    <source>
        <dbReference type="SAM" id="Coils"/>
    </source>
</evidence>
<accession>A0A0D1EGE9</accession>
<evidence type="ECO:0000313" key="3">
    <source>
        <dbReference type="EMBL" id="KIT16001.1"/>
    </source>
</evidence>
<dbReference type="Pfam" id="PF03938">
    <property type="entry name" value="OmpH"/>
    <property type="match status" value="1"/>
</dbReference>
<dbReference type="SMART" id="SM00935">
    <property type="entry name" value="OmpH"/>
    <property type="match status" value="1"/>
</dbReference>
<sequence>MHRRGVLAGLAAWIALPGHAQGQDAIAVLDRDALFPRSAFGQRILREIEAETAELGAENRRIEAELEAEELTLTERRKEMEPGEFRLLAQAFDTRVEGIRRTQDAKARAIQAKSDRAQQVFLERVRPILGALIQEAGVQILLDRRFVIASAEGIDITQAALRRIDAELGEGHGLEDPSGTEETPAPVEEATDP</sequence>
<evidence type="ECO:0000313" key="4">
    <source>
        <dbReference type="Proteomes" id="UP000032232"/>
    </source>
</evidence>
<dbReference type="EMBL" id="JYFE01000041">
    <property type="protein sequence ID" value="KIT16001.1"/>
    <property type="molecule type" value="Genomic_DNA"/>
</dbReference>
<dbReference type="PATRIC" id="fig|935700.4.peg.2337"/>
<protein>
    <submittedName>
        <fullName evidence="3">Outer membrane protein (OmpH-like)</fullName>
    </submittedName>
</protein>
<dbReference type="OrthoDB" id="7868372at2"/>
<dbReference type="Proteomes" id="UP000032232">
    <property type="component" value="Unassembled WGS sequence"/>
</dbReference>